<dbReference type="Proteomes" id="UP000005413">
    <property type="component" value="Unassembled WGS sequence"/>
</dbReference>
<accession>G5JGP3</accession>
<keyword evidence="2" id="KW-1185">Reference proteome</keyword>
<comment type="caution">
    <text evidence="1">The sequence shown here is derived from an EMBL/GenBank/DDBJ whole genome shotgun (WGS) entry which is preliminary data.</text>
</comment>
<reference evidence="1 2" key="1">
    <citation type="journal article" date="2012" name="BMC Genomics">
        <title>Comparative genomic analysis of the genus Staphylococcus including Staphylococcus aureus and its newly described sister species Staphylococcus simiae.</title>
        <authorList>
            <person name="Suzuki H."/>
            <person name="Lefebure T."/>
            <person name="Pavinski Bitar P."/>
            <person name="Stanhope M.J."/>
        </authorList>
    </citation>
    <scope>NUCLEOTIDE SEQUENCE [LARGE SCALE GENOMIC DNA]</scope>
    <source>
        <strain evidence="1 2">CCM 7213</strain>
    </source>
</reference>
<evidence type="ECO:0000313" key="1">
    <source>
        <dbReference type="EMBL" id="EHJ08643.1"/>
    </source>
</evidence>
<proteinExistence type="predicted"/>
<name>G5JGP3_9STAP</name>
<dbReference type="AlphaFoldDB" id="G5JGP3"/>
<protein>
    <submittedName>
        <fullName evidence="1">Uncharacterized protein</fullName>
    </submittedName>
</protein>
<gene>
    <name evidence="1" type="ORF">SS7213T_03070</name>
</gene>
<sequence length="30" mass="3433">GYNVSQTIIYNGNVYTEHGKIEQGYTINKK</sequence>
<organism evidence="1 2">
    <name type="scientific">Staphylococcus simiae CCM 7213 = CCUG 51256</name>
    <dbReference type="NCBI Taxonomy" id="911238"/>
    <lineage>
        <taxon>Bacteria</taxon>
        <taxon>Bacillati</taxon>
        <taxon>Bacillota</taxon>
        <taxon>Bacilli</taxon>
        <taxon>Bacillales</taxon>
        <taxon>Staphylococcaceae</taxon>
        <taxon>Staphylococcus</taxon>
    </lineage>
</organism>
<feature type="non-terminal residue" evidence="1">
    <location>
        <position position="1"/>
    </location>
</feature>
<evidence type="ECO:0000313" key="2">
    <source>
        <dbReference type="Proteomes" id="UP000005413"/>
    </source>
</evidence>
<dbReference type="EMBL" id="AEUN01000177">
    <property type="protein sequence ID" value="EHJ08643.1"/>
    <property type="molecule type" value="Genomic_DNA"/>
</dbReference>